<evidence type="ECO:0000313" key="1">
    <source>
        <dbReference type="EMBL" id="CAG8747488.1"/>
    </source>
</evidence>
<dbReference type="EMBL" id="CAJVPW010041039">
    <property type="protein sequence ID" value="CAG8747488.1"/>
    <property type="molecule type" value="Genomic_DNA"/>
</dbReference>
<name>A0ACA9QEA6_9GLOM</name>
<feature type="non-terminal residue" evidence="1">
    <location>
        <position position="1"/>
    </location>
</feature>
<dbReference type="Proteomes" id="UP000789366">
    <property type="component" value="Unassembled WGS sequence"/>
</dbReference>
<comment type="caution">
    <text evidence="1">The sequence shown here is derived from an EMBL/GenBank/DDBJ whole genome shotgun (WGS) entry which is preliminary data.</text>
</comment>
<protein>
    <submittedName>
        <fullName evidence="1">10283_t:CDS:1</fullName>
    </submittedName>
</protein>
<keyword evidence="2" id="KW-1185">Reference proteome</keyword>
<feature type="non-terminal residue" evidence="1">
    <location>
        <position position="259"/>
    </location>
</feature>
<sequence>FINQYLRRPPFDNEEFRLDKLLKKKAEEGVMIYIIVYKEVTVALPLDSHHTKFYLQSLHKNIKVQRHPDHGIEGTIFWAHHEKIVVVDSRIAFIGGLDLCFGRYDTHSHELSDWPQNTKGPTIWPGQDYSNPRIKDFQNGKSLEWFVGTPARDVARHFVQRWNFIKDKKSFERETLPFLLPKGEYVSTRDESRFNGTCEVQILRSSAVWSMGIEAESSIYSAYQHLIRNAKHFIYIENQFFVTSTEDDPNYAVKNRIGK</sequence>
<proteinExistence type="predicted"/>
<accession>A0ACA9QEA6</accession>
<evidence type="ECO:0000313" key="2">
    <source>
        <dbReference type="Proteomes" id="UP000789366"/>
    </source>
</evidence>
<organism evidence="1 2">
    <name type="scientific">Cetraspora pellucida</name>
    <dbReference type="NCBI Taxonomy" id="1433469"/>
    <lineage>
        <taxon>Eukaryota</taxon>
        <taxon>Fungi</taxon>
        <taxon>Fungi incertae sedis</taxon>
        <taxon>Mucoromycota</taxon>
        <taxon>Glomeromycotina</taxon>
        <taxon>Glomeromycetes</taxon>
        <taxon>Diversisporales</taxon>
        <taxon>Gigasporaceae</taxon>
        <taxon>Cetraspora</taxon>
    </lineage>
</organism>
<reference evidence="1" key="1">
    <citation type="submission" date="2021-06" db="EMBL/GenBank/DDBJ databases">
        <authorList>
            <person name="Kallberg Y."/>
            <person name="Tangrot J."/>
            <person name="Rosling A."/>
        </authorList>
    </citation>
    <scope>NUCLEOTIDE SEQUENCE</scope>
    <source>
        <strain evidence="1">28 12/20/2015</strain>
    </source>
</reference>
<gene>
    <name evidence="1" type="ORF">SPELUC_LOCUS14239</name>
</gene>